<dbReference type="PANTHER" id="PTHR23501">
    <property type="entry name" value="MAJOR FACILITATOR SUPERFAMILY"/>
    <property type="match status" value="1"/>
</dbReference>
<dbReference type="Pfam" id="PF07690">
    <property type="entry name" value="MFS_1"/>
    <property type="match status" value="1"/>
</dbReference>
<feature type="transmembrane region" description="Helical" evidence="7">
    <location>
        <begin position="117"/>
        <end position="137"/>
    </location>
</feature>
<dbReference type="EMBL" id="CP102514">
    <property type="protein sequence ID" value="UUY48579.1"/>
    <property type="molecule type" value="Genomic_DNA"/>
</dbReference>
<dbReference type="InterPro" id="IPR036259">
    <property type="entry name" value="MFS_trans_sf"/>
</dbReference>
<feature type="transmembrane region" description="Helical" evidence="7">
    <location>
        <begin position="410"/>
        <end position="433"/>
    </location>
</feature>
<dbReference type="Gene3D" id="1.20.1720.10">
    <property type="entry name" value="Multidrug resistance protein D"/>
    <property type="match status" value="1"/>
</dbReference>
<feature type="transmembrane region" description="Helical" evidence="7">
    <location>
        <begin position="250"/>
        <end position="267"/>
    </location>
</feature>
<keyword evidence="3 7" id="KW-0812">Transmembrane</keyword>
<dbReference type="Proteomes" id="UP001057738">
    <property type="component" value="Chromosome"/>
</dbReference>
<keyword evidence="2" id="KW-0813">Transport</keyword>
<dbReference type="Gene3D" id="1.20.1250.20">
    <property type="entry name" value="MFS general substrate transporter like domains"/>
    <property type="match status" value="1"/>
</dbReference>
<evidence type="ECO:0000256" key="7">
    <source>
        <dbReference type="SAM" id="Phobius"/>
    </source>
</evidence>
<evidence type="ECO:0000313" key="10">
    <source>
        <dbReference type="Proteomes" id="UP001057738"/>
    </source>
</evidence>
<dbReference type="RefSeq" id="WP_257856061.1">
    <property type="nucleotide sequence ID" value="NZ_CP102514.1"/>
</dbReference>
<evidence type="ECO:0000259" key="8">
    <source>
        <dbReference type="PROSITE" id="PS50850"/>
    </source>
</evidence>
<feature type="transmembrane region" description="Helical" evidence="7">
    <location>
        <begin position="318"/>
        <end position="338"/>
    </location>
</feature>
<evidence type="ECO:0000256" key="5">
    <source>
        <dbReference type="ARBA" id="ARBA00023136"/>
    </source>
</evidence>
<dbReference type="PANTHER" id="PTHR23501:SF191">
    <property type="entry name" value="VACUOLAR BASIC AMINO ACID TRANSPORTER 4"/>
    <property type="match status" value="1"/>
</dbReference>
<evidence type="ECO:0000256" key="2">
    <source>
        <dbReference type="ARBA" id="ARBA00022448"/>
    </source>
</evidence>
<feature type="domain" description="Major facilitator superfamily (MFS) profile" evidence="8">
    <location>
        <begin position="46"/>
        <end position="435"/>
    </location>
</feature>
<feature type="transmembrane region" description="Helical" evidence="7">
    <location>
        <begin position="143"/>
        <end position="161"/>
    </location>
</feature>
<dbReference type="InterPro" id="IPR020846">
    <property type="entry name" value="MFS_dom"/>
</dbReference>
<sequence>MTTTATPGTTTATPDTTTTTAATAATKTTTAATPAEAPGPAPGRAPVPVLWLALLATPVAAAANAPVLILPDMAASLGVGTSTAAWLVAAFAWAMAVSIPLLAGLLRRLGLAPVLRLSTALLLGGTLLVAASPWLPATLLGRAAQAAGGAGLVAAAMSLAGSARRMGVISAGFGMLGASGPLLGAQLSHTVSWRLSLSVSLVSLLAVPAVSRYATAPAATAAPQGRFDARGAALLTVLATALVLLPHAPAVALGSAVVAAALLALHVRRRPDGFVPAALVRSPLFVGSALLALALSTSYFTLLFAVPRLLGDRAGWDVTAAGTGQLVALLTGSALSWLLAAGSARMGRTAVRTVLVATGTLAAVLAVFASWGPLLLMATLGGVFGATGANAVLSMQAASSVPDPQRPTAIGLFTLCYQLGGAFGPAIATALVLGA</sequence>
<feature type="compositionally biased region" description="Low complexity" evidence="6">
    <location>
        <begin position="1"/>
        <end position="36"/>
    </location>
</feature>
<accession>A0ABY5PX71</accession>
<feature type="transmembrane region" description="Helical" evidence="7">
    <location>
        <begin position="350"/>
        <end position="369"/>
    </location>
</feature>
<dbReference type="PROSITE" id="PS50850">
    <property type="entry name" value="MFS"/>
    <property type="match status" value="1"/>
</dbReference>
<feature type="transmembrane region" description="Helical" evidence="7">
    <location>
        <begin position="168"/>
        <end position="187"/>
    </location>
</feature>
<feature type="transmembrane region" description="Helical" evidence="7">
    <location>
        <begin position="49"/>
        <end position="71"/>
    </location>
</feature>
<keyword evidence="10" id="KW-1185">Reference proteome</keyword>
<protein>
    <submittedName>
        <fullName evidence="9">MFS transporter</fullName>
    </submittedName>
</protein>
<proteinExistence type="predicted"/>
<feature type="transmembrane region" description="Helical" evidence="7">
    <location>
        <begin position="375"/>
        <end position="398"/>
    </location>
</feature>
<organism evidence="9 10">
    <name type="scientific">Streptomyces yangpuensis</name>
    <dbReference type="NCBI Taxonomy" id="1648182"/>
    <lineage>
        <taxon>Bacteria</taxon>
        <taxon>Bacillati</taxon>
        <taxon>Actinomycetota</taxon>
        <taxon>Actinomycetes</taxon>
        <taxon>Kitasatosporales</taxon>
        <taxon>Streptomycetaceae</taxon>
        <taxon>Streptomyces</taxon>
    </lineage>
</organism>
<evidence type="ECO:0000256" key="1">
    <source>
        <dbReference type="ARBA" id="ARBA00004429"/>
    </source>
</evidence>
<gene>
    <name evidence="9" type="ORF">NRK68_16035</name>
</gene>
<evidence type="ECO:0000256" key="4">
    <source>
        <dbReference type="ARBA" id="ARBA00022989"/>
    </source>
</evidence>
<dbReference type="GeneID" id="95574990"/>
<feature type="transmembrane region" description="Helical" evidence="7">
    <location>
        <begin position="279"/>
        <end position="306"/>
    </location>
</feature>
<evidence type="ECO:0000256" key="6">
    <source>
        <dbReference type="SAM" id="MobiDB-lite"/>
    </source>
</evidence>
<feature type="region of interest" description="Disordered" evidence="6">
    <location>
        <begin position="1"/>
        <end position="41"/>
    </location>
</feature>
<feature type="transmembrane region" description="Helical" evidence="7">
    <location>
        <begin position="83"/>
        <end position="105"/>
    </location>
</feature>
<evidence type="ECO:0000313" key="9">
    <source>
        <dbReference type="EMBL" id="UUY48579.1"/>
    </source>
</evidence>
<keyword evidence="4 7" id="KW-1133">Transmembrane helix</keyword>
<keyword evidence="5 7" id="KW-0472">Membrane</keyword>
<dbReference type="InterPro" id="IPR011701">
    <property type="entry name" value="MFS"/>
</dbReference>
<reference evidence="9" key="1">
    <citation type="submission" date="2022-08" db="EMBL/GenBank/DDBJ databases">
        <authorList>
            <person name="Tian L."/>
        </authorList>
    </citation>
    <scope>NUCLEOTIDE SEQUENCE</scope>
    <source>
        <strain evidence="9">CM253</strain>
    </source>
</reference>
<name>A0ABY5PX71_9ACTN</name>
<dbReference type="SUPFAM" id="SSF103473">
    <property type="entry name" value="MFS general substrate transporter"/>
    <property type="match status" value="1"/>
</dbReference>
<evidence type="ECO:0000256" key="3">
    <source>
        <dbReference type="ARBA" id="ARBA00022692"/>
    </source>
</evidence>
<comment type="subcellular location">
    <subcellularLocation>
        <location evidence="1">Cell inner membrane</location>
        <topology evidence="1">Multi-pass membrane protein</topology>
    </subcellularLocation>
</comment>